<organism evidence="2 3">
    <name type="scientific">Amycolatopsis jiangsuensis</name>
    <dbReference type="NCBI Taxonomy" id="1181879"/>
    <lineage>
        <taxon>Bacteria</taxon>
        <taxon>Bacillati</taxon>
        <taxon>Actinomycetota</taxon>
        <taxon>Actinomycetes</taxon>
        <taxon>Pseudonocardiales</taxon>
        <taxon>Pseudonocardiaceae</taxon>
        <taxon>Amycolatopsis</taxon>
    </lineage>
</organism>
<feature type="signal peptide" evidence="1">
    <location>
        <begin position="1"/>
        <end position="32"/>
    </location>
</feature>
<evidence type="ECO:0008006" key="4">
    <source>
        <dbReference type="Google" id="ProtNLM"/>
    </source>
</evidence>
<dbReference type="Proteomes" id="UP000581769">
    <property type="component" value="Unassembled WGS sequence"/>
</dbReference>
<sequence length="170" mass="16922">MIANTLRRTLAAAAVLATVGGAAALSATAANAAPSDAPLCTDADVTVTATPAPDHASGHHADILHYTAATPTTHCTVSGAPYDTVFYDGGGAPLGVPSNSADSQNAPQVTIDATHTASSYVVIPNDAEPGPTVASLGLHLPSDASRTAIGVAWPGQDLTTSAHFEVITQD</sequence>
<evidence type="ECO:0000256" key="1">
    <source>
        <dbReference type="SAM" id="SignalP"/>
    </source>
</evidence>
<dbReference type="EMBL" id="JACHMG010000001">
    <property type="protein sequence ID" value="MBB4686727.1"/>
    <property type="molecule type" value="Genomic_DNA"/>
</dbReference>
<reference evidence="2 3" key="1">
    <citation type="submission" date="2020-08" db="EMBL/GenBank/DDBJ databases">
        <title>Sequencing the genomes of 1000 actinobacteria strains.</title>
        <authorList>
            <person name="Klenk H.-P."/>
        </authorList>
    </citation>
    <scope>NUCLEOTIDE SEQUENCE [LARGE SCALE GENOMIC DNA]</scope>
    <source>
        <strain evidence="2 3">DSM 45859</strain>
    </source>
</reference>
<feature type="chain" id="PRO_5032810948" description="DUF4232 domain-containing protein" evidence="1">
    <location>
        <begin position="33"/>
        <end position="170"/>
    </location>
</feature>
<evidence type="ECO:0000313" key="2">
    <source>
        <dbReference type="EMBL" id="MBB4686727.1"/>
    </source>
</evidence>
<gene>
    <name evidence="2" type="ORF">BJY18_004212</name>
</gene>
<keyword evidence="3" id="KW-1185">Reference proteome</keyword>
<name>A0A840IZK8_9PSEU</name>
<comment type="caution">
    <text evidence="2">The sequence shown here is derived from an EMBL/GenBank/DDBJ whole genome shotgun (WGS) entry which is preliminary data.</text>
</comment>
<protein>
    <recommendedName>
        <fullName evidence="4">DUF4232 domain-containing protein</fullName>
    </recommendedName>
</protein>
<evidence type="ECO:0000313" key="3">
    <source>
        <dbReference type="Proteomes" id="UP000581769"/>
    </source>
</evidence>
<dbReference type="RefSeq" id="WP_184781543.1">
    <property type="nucleotide sequence ID" value="NZ_JACHMG010000001.1"/>
</dbReference>
<accession>A0A840IZK8</accession>
<dbReference type="AlphaFoldDB" id="A0A840IZK8"/>
<keyword evidence="1" id="KW-0732">Signal</keyword>
<proteinExistence type="predicted"/>